<dbReference type="RefSeq" id="WP_213427982.1">
    <property type="nucleotide sequence ID" value="NZ_AP031286.1"/>
</dbReference>
<keyword evidence="3" id="KW-0378">Hydrolase</keyword>
<dbReference type="Pfam" id="PF08722">
    <property type="entry name" value="Tn7_TnsA-like_N"/>
    <property type="match status" value="1"/>
</dbReference>
<dbReference type="GO" id="GO:0004519">
    <property type="term" value="F:endonuclease activity"/>
    <property type="evidence" value="ECO:0007669"/>
    <property type="project" value="UniProtKB-KW"/>
</dbReference>
<keyword evidence="4" id="KW-1185">Reference proteome</keyword>
<dbReference type="InterPro" id="IPR014833">
    <property type="entry name" value="TnsA_N"/>
</dbReference>
<dbReference type="InterPro" id="IPR011335">
    <property type="entry name" value="Restrct_endonuc-II-like"/>
</dbReference>
<dbReference type="Gene3D" id="1.10.10.10">
    <property type="entry name" value="Winged helix-like DNA-binding domain superfamily/Winged helix DNA-binding domain"/>
    <property type="match status" value="1"/>
</dbReference>
<keyword evidence="3" id="KW-0255">Endonuclease</keyword>
<reference evidence="3" key="1">
    <citation type="submission" date="2022-06" db="EMBL/GenBank/DDBJ databases">
        <authorList>
            <person name="Dietemann V."/>
            <person name="Ory F."/>
            <person name="Dainat B."/>
            <person name="Oberhansli S."/>
        </authorList>
    </citation>
    <scope>NUCLEOTIDE SEQUENCE</scope>
    <source>
        <strain evidence="3">Ena-SAMPLE-TAB-26-04-2022-14:26:32:270-5432</strain>
    </source>
</reference>
<comment type="caution">
    <text evidence="3">The sequence shown here is derived from an EMBL/GenBank/DDBJ whole genome shotgun (WGS) entry which is preliminary data.</text>
</comment>
<sequence>MNEKSVKKFHFNRLKDGRGQGRGQEYKPFIQANDNKVASEGWLTRTLGWKSNRIHHTLSKHEYEYLLIQEWADSIVDIREQYPLLPIDLTLQIAEKLNIRHPQHNGENVVMSSDFMLTYVNTQGDYSDVPRTIKPISKLTKRTLELFEIERRYYQEMGQEWHWKVVFDIHKPINLIKNIDWLYDAKRIDNRPGIDSEVVGVVRDPLLSLLTGYGSKHSISKTCLLCDIQLGLEKGSSLFIVQHMLANKIWITDMNELIRESKPLIINRNEEQQQANKLA</sequence>
<dbReference type="InterPro" id="IPR014832">
    <property type="entry name" value="TnsA_C"/>
</dbReference>
<dbReference type="InterPro" id="IPR036388">
    <property type="entry name" value="WH-like_DNA-bd_sf"/>
</dbReference>
<evidence type="ECO:0000259" key="2">
    <source>
        <dbReference type="Pfam" id="PF08722"/>
    </source>
</evidence>
<dbReference type="Gene3D" id="3.40.1350.10">
    <property type="match status" value="1"/>
</dbReference>
<dbReference type="Pfam" id="PF08721">
    <property type="entry name" value="Tn7_Tnp_TnsA_C"/>
    <property type="match status" value="1"/>
</dbReference>
<dbReference type="InterPro" id="IPR011856">
    <property type="entry name" value="tRNA_endonuc-like_dom_sf"/>
</dbReference>
<protein>
    <submittedName>
        <fullName evidence="3">TnsA endonuclease N-terminal domain-containing protein</fullName>
    </submittedName>
</protein>
<keyword evidence="3" id="KW-0540">Nuclease</keyword>
<dbReference type="Proteomes" id="UP001154322">
    <property type="component" value="Unassembled WGS sequence"/>
</dbReference>
<evidence type="ECO:0000313" key="4">
    <source>
        <dbReference type="Proteomes" id="UP001154322"/>
    </source>
</evidence>
<dbReference type="EMBL" id="CALYLO010000017">
    <property type="protein sequence ID" value="CAH8249508.1"/>
    <property type="molecule type" value="Genomic_DNA"/>
</dbReference>
<dbReference type="SUPFAM" id="SSF52980">
    <property type="entry name" value="Restriction endonuclease-like"/>
    <property type="match status" value="1"/>
</dbReference>
<proteinExistence type="predicted"/>
<gene>
    <name evidence="3" type="ORF">WJ0W_006693</name>
</gene>
<feature type="domain" description="TnsA endonuclease C-terminal" evidence="1">
    <location>
        <begin position="174"/>
        <end position="254"/>
    </location>
</feature>
<accession>A0ABM9GC00</accession>
<feature type="domain" description="TnsA endonuclease N-terminal" evidence="2">
    <location>
        <begin position="73"/>
        <end position="162"/>
    </location>
</feature>
<evidence type="ECO:0000259" key="1">
    <source>
        <dbReference type="Pfam" id="PF08721"/>
    </source>
</evidence>
<name>A0ABM9GC00_9BACL</name>
<evidence type="ECO:0000313" key="3">
    <source>
        <dbReference type="EMBL" id="CAH8249508.1"/>
    </source>
</evidence>
<organism evidence="3 4">
    <name type="scientific">Paenibacillus melissococcoides</name>
    <dbReference type="NCBI Taxonomy" id="2912268"/>
    <lineage>
        <taxon>Bacteria</taxon>
        <taxon>Bacillati</taxon>
        <taxon>Bacillota</taxon>
        <taxon>Bacilli</taxon>
        <taxon>Bacillales</taxon>
        <taxon>Paenibacillaceae</taxon>
        <taxon>Paenibacillus</taxon>
    </lineage>
</organism>
<dbReference type="CDD" id="cd22362">
    <property type="entry name" value="TnsA_endonuclease-like"/>
    <property type="match status" value="1"/>
</dbReference>